<evidence type="ECO:0000313" key="4">
    <source>
        <dbReference type="EMBL" id="GIG12438.1"/>
    </source>
</evidence>
<name>A0A8J3PDK5_9ACTN</name>
<gene>
    <name evidence="4" type="ORF">Cme02nite_07700</name>
</gene>
<comment type="caution">
    <text evidence="4">The sequence shown here is derived from an EMBL/GenBank/DDBJ whole genome shotgun (WGS) entry which is preliminary data.</text>
</comment>
<dbReference type="EMBL" id="BONJ01000001">
    <property type="protein sequence ID" value="GIG12438.1"/>
    <property type="molecule type" value="Genomic_DNA"/>
</dbReference>
<dbReference type="PANTHER" id="PTHR35149">
    <property type="entry name" value="SLL5132 PROTEIN"/>
    <property type="match status" value="1"/>
</dbReference>
<feature type="domain" description="RAMA" evidence="3">
    <location>
        <begin position="612"/>
        <end position="707"/>
    </location>
</feature>
<dbReference type="Pfam" id="PF03235">
    <property type="entry name" value="GmrSD_N"/>
    <property type="match status" value="1"/>
</dbReference>
<evidence type="ECO:0000313" key="5">
    <source>
        <dbReference type="Proteomes" id="UP000660339"/>
    </source>
</evidence>
<dbReference type="Pfam" id="PF18755">
    <property type="entry name" value="RAMA"/>
    <property type="match status" value="1"/>
</dbReference>
<evidence type="ECO:0000259" key="2">
    <source>
        <dbReference type="Pfam" id="PF07510"/>
    </source>
</evidence>
<organism evidence="4 5">
    <name type="scientific">Catellatospora methionotrophica</name>
    <dbReference type="NCBI Taxonomy" id="121620"/>
    <lineage>
        <taxon>Bacteria</taxon>
        <taxon>Bacillati</taxon>
        <taxon>Actinomycetota</taxon>
        <taxon>Actinomycetes</taxon>
        <taxon>Micromonosporales</taxon>
        <taxon>Micromonosporaceae</taxon>
        <taxon>Catellatospora</taxon>
    </lineage>
</organism>
<keyword evidence="5" id="KW-1185">Reference proteome</keyword>
<dbReference type="AlphaFoldDB" id="A0A8J3PDK5"/>
<dbReference type="InterPro" id="IPR011089">
    <property type="entry name" value="GmrSD_C"/>
</dbReference>
<dbReference type="Proteomes" id="UP000660339">
    <property type="component" value="Unassembled WGS sequence"/>
</dbReference>
<accession>A0A8J3PDK5</accession>
<dbReference type="InterPro" id="IPR004919">
    <property type="entry name" value="GmrSD_N"/>
</dbReference>
<feature type="domain" description="GmrSD restriction endonucleases C-terminal" evidence="2">
    <location>
        <begin position="443"/>
        <end position="549"/>
    </location>
</feature>
<feature type="domain" description="GmrSD restriction endonucleases N-terminal" evidence="1">
    <location>
        <begin position="26"/>
        <end position="238"/>
    </location>
</feature>
<evidence type="ECO:0000259" key="1">
    <source>
        <dbReference type="Pfam" id="PF03235"/>
    </source>
</evidence>
<evidence type="ECO:0008006" key="6">
    <source>
        <dbReference type="Google" id="ProtNLM"/>
    </source>
</evidence>
<protein>
    <recommendedName>
        <fullName evidence="6">DUF262 domain-containing protein</fullName>
    </recommendedName>
</protein>
<reference evidence="4" key="1">
    <citation type="submission" date="2021-01" db="EMBL/GenBank/DDBJ databases">
        <title>Whole genome shotgun sequence of Catellatospora methionotrophica NBRC 14553.</title>
        <authorList>
            <person name="Komaki H."/>
            <person name="Tamura T."/>
        </authorList>
    </citation>
    <scope>NUCLEOTIDE SEQUENCE</scope>
    <source>
        <strain evidence="4">NBRC 14553</strain>
    </source>
</reference>
<proteinExistence type="predicted"/>
<dbReference type="InterPro" id="IPR040843">
    <property type="entry name" value="RAMA"/>
</dbReference>
<evidence type="ECO:0000259" key="3">
    <source>
        <dbReference type="Pfam" id="PF18755"/>
    </source>
</evidence>
<dbReference type="Pfam" id="PF07510">
    <property type="entry name" value="GmrSD_C"/>
    <property type="match status" value="1"/>
</dbReference>
<dbReference type="PANTHER" id="PTHR35149:SF2">
    <property type="entry name" value="DUF262 DOMAIN-CONTAINING PROTEIN"/>
    <property type="match status" value="1"/>
</dbReference>
<sequence length="720" mass="81365">MKGVGIMRDQIVSTTMTIRTTFSGQGYGLDSYQREYAWTEKQVEDLVNDLTSRFSREWSPKHELPDVASYAPYFLGPVITSSRGGIPYLIDGQQRLTTVMLLLIWLRRTQEGRDDAVSGLDSLIYSDQFGKKKFAIDDDRSERARSLLPLLNGLDFDEASEQSSSVRNLWNRFADIERLFPEDLRDEELPFFIYWLLDRVAIVDISAKDSSLALEIFETMNDRGLRLTSLDMLKSFLLGKVAVADRDDVNKVWRRRLTDLADIDTGANSAFLKAWLRAKYSSGSEDDTSIGSAFDKWVRNASARMDLDRPAGARDFVLRDMDYMAGRYCELLSATQELRTGLEPVFYNAFNSVTLQMPLILATLSVGDDDATFRRKARLVAGYLDVFVARSMVNAHDFRYRSLEHRLFALAREIRGMDADALSLRLGEEVAAITDSFDAVSTFALRSRNRTYVKYLLSRMAAWIDAECQTGYTFADYTRSAKGQQPFEIEHIWADKHAYQPDVPRRRFSDLRNRFGALLLLPKDFNASFGDKPYAAKLPLYMGHHLLARSLHPDCYANNPNFLRLIDRHQLPFQAFPDAFDAEAIEHRQALYRSLCELVWDPAQYGLVVPTSAPQSARARFSRSLRRLVEAGHVPVGSQLTGTYGGTEYKAEVTSEAKIRVETGEEFEAVSPAAAAVLGKPSWNGWTFWHLAAADGSLVLLDHFRQAATEPESVSADLAA</sequence>